<dbReference type="Proteomes" id="UP000192906">
    <property type="component" value="Unassembled WGS sequence"/>
</dbReference>
<evidence type="ECO:0000256" key="3">
    <source>
        <dbReference type="PROSITE-ProRule" id="PRU00289"/>
    </source>
</evidence>
<dbReference type="InterPro" id="IPR050206">
    <property type="entry name" value="FtsK/SpoIIIE/SftA"/>
</dbReference>
<evidence type="ECO:0000259" key="4">
    <source>
        <dbReference type="PROSITE" id="PS50901"/>
    </source>
</evidence>
<dbReference type="InterPro" id="IPR002543">
    <property type="entry name" value="FtsK_dom"/>
</dbReference>
<keyword evidence="6" id="KW-1185">Reference proteome</keyword>
<name>A0A1X7C1I3_9BACT</name>
<feature type="binding site" evidence="3">
    <location>
        <begin position="276"/>
        <end position="283"/>
    </location>
    <ligand>
        <name>ATP</name>
        <dbReference type="ChEBI" id="CHEBI:30616"/>
    </ligand>
</feature>
<evidence type="ECO:0000256" key="2">
    <source>
        <dbReference type="ARBA" id="ARBA00022840"/>
    </source>
</evidence>
<dbReference type="EMBL" id="FWZU01000001">
    <property type="protein sequence ID" value="SME87839.1"/>
    <property type="molecule type" value="Genomic_DNA"/>
</dbReference>
<evidence type="ECO:0000313" key="5">
    <source>
        <dbReference type="EMBL" id="SME87839.1"/>
    </source>
</evidence>
<dbReference type="SUPFAM" id="SSF52540">
    <property type="entry name" value="P-loop containing nucleoside triphosphate hydrolases"/>
    <property type="match status" value="1"/>
</dbReference>
<feature type="domain" description="FtsK" evidence="4">
    <location>
        <begin position="257"/>
        <end position="531"/>
    </location>
</feature>
<dbReference type="PROSITE" id="PS50901">
    <property type="entry name" value="FTSK"/>
    <property type="match status" value="1"/>
</dbReference>
<dbReference type="PANTHER" id="PTHR22683:SF41">
    <property type="entry name" value="DNA TRANSLOCASE FTSK"/>
    <property type="match status" value="1"/>
</dbReference>
<reference evidence="6" key="1">
    <citation type="submission" date="2017-04" db="EMBL/GenBank/DDBJ databases">
        <authorList>
            <person name="Varghese N."/>
            <person name="Submissions S."/>
        </authorList>
    </citation>
    <scope>NUCLEOTIDE SEQUENCE [LARGE SCALE GENOMIC DNA]</scope>
    <source>
        <strain evidence="6">K3S</strain>
    </source>
</reference>
<keyword evidence="2 3" id="KW-0067">ATP-binding</keyword>
<dbReference type="Pfam" id="PF01580">
    <property type="entry name" value="FtsK_SpoIIIE"/>
    <property type="match status" value="1"/>
</dbReference>
<dbReference type="RefSeq" id="WP_085096638.1">
    <property type="nucleotide sequence ID" value="NZ_FWZU01000001.1"/>
</dbReference>
<dbReference type="InterPro" id="IPR027417">
    <property type="entry name" value="P-loop_NTPase"/>
</dbReference>
<dbReference type="PANTHER" id="PTHR22683">
    <property type="entry name" value="SPORULATION PROTEIN RELATED"/>
    <property type="match status" value="1"/>
</dbReference>
<evidence type="ECO:0000256" key="1">
    <source>
        <dbReference type="ARBA" id="ARBA00022741"/>
    </source>
</evidence>
<dbReference type="STRING" id="1519643.SAMN06295933_0053"/>
<dbReference type="Gene3D" id="3.40.50.300">
    <property type="entry name" value="P-loop containing nucleotide triphosphate hydrolases"/>
    <property type="match status" value="2"/>
</dbReference>
<gene>
    <name evidence="5" type="ORF">SAMN06295933_0053</name>
</gene>
<dbReference type="AlphaFoldDB" id="A0A1X7C1I3"/>
<sequence>MNCHPSTDCSRLSSILSNGHIGFFCSRERTPAYTRFAQQLVVQFISDNFVEYSKLEIVVADYYDRGRHFAEILPAISKIITDESLLQDKVQELVNVCDRRFREDDVQKEKTFSFTLKNTFLFLSGDCCSILGTTEFSHLLRYGREVGIFIVMVFSDVQLFHVYNQYGDVFYQQDSVHWDTLWSAKRDFKRFGEKPVALGQIDLDSDKEILKFFTDKILEEREKYKASNTLTNLLKDAERHKSAVTGIKVPIGRDEDGETCYFELDKHPKIHTMVSGTTGAGKSNFFKTLVSSCIHSYSPDELQLVLIDLKQGAAFNPFKLEENIWMYCDTNPESVLFNDENIVINEECNIPPVGADEKDTPTNDKIISGEDLSSILDKVLTSFEKNYKEGMTETVGEDISSHEILSVLDIFSNLHIEFEERIRLFTKYSFDNYQDFREGYIVNEVGRNLPRILIIIDEVQILFDKDNTRDSLLKCAGLLRRLFAEGRAAGFHFILSTQSFDISRGFTLPEAVEQNSGVRISFSATEDEDSSAVLGRYNYSAVGLDIGECIHNLGKRIETNKKMTVAYFDK</sequence>
<accession>A0A1X7C1I3</accession>
<dbReference type="OrthoDB" id="5347521at2"/>
<evidence type="ECO:0000313" key="6">
    <source>
        <dbReference type="Proteomes" id="UP000192906"/>
    </source>
</evidence>
<organism evidence="5 6">
    <name type="scientific">Desulfovibrio gilichinskyi</name>
    <dbReference type="NCBI Taxonomy" id="1519643"/>
    <lineage>
        <taxon>Bacteria</taxon>
        <taxon>Pseudomonadati</taxon>
        <taxon>Thermodesulfobacteriota</taxon>
        <taxon>Desulfovibrionia</taxon>
        <taxon>Desulfovibrionales</taxon>
        <taxon>Desulfovibrionaceae</taxon>
        <taxon>Desulfovibrio</taxon>
    </lineage>
</organism>
<dbReference type="GO" id="GO:0003677">
    <property type="term" value="F:DNA binding"/>
    <property type="evidence" value="ECO:0007669"/>
    <property type="project" value="InterPro"/>
</dbReference>
<dbReference type="GO" id="GO:0005524">
    <property type="term" value="F:ATP binding"/>
    <property type="evidence" value="ECO:0007669"/>
    <property type="project" value="UniProtKB-UniRule"/>
</dbReference>
<protein>
    <submittedName>
        <fullName evidence="5">FtsK/SpoIIIE family protein</fullName>
    </submittedName>
</protein>
<keyword evidence="1 3" id="KW-0547">Nucleotide-binding</keyword>
<proteinExistence type="predicted"/>